<feature type="compositionally biased region" description="Pro residues" evidence="1">
    <location>
        <begin position="102"/>
        <end position="111"/>
    </location>
</feature>
<sequence>MNQLDIPVRVSRSGAKGPRYDDWAWLHIGTGSHRHPLVRRNRSTGELAFYLGRSPTEVPLSALVRVAGVRWSVEECFQAANTLAMLALAFLTALAATTRLPNGPPGTPPCQQPRSDRADRPGRPPPAHRRPRPTGRDSGQAAALVQLAQTPSGNGPMQPLPTTNRWIAHEPHWSTSPYPRPVTATPSTAVPSLPVMGPA</sequence>
<evidence type="ECO:0000256" key="1">
    <source>
        <dbReference type="SAM" id="MobiDB-lite"/>
    </source>
</evidence>
<evidence type="ECO:0000313" key="2">
    <source>
        <dbReference type="EMBL" id="GAA5207316.1"/>
    </source>
</evidence>
<feature type="region of interest" description="Disordered" evidence="1">
    <location>
        <begin position="99"/>
        <end position="140"/>
    </location>
</feature>
<keyword evidence="3" id="KW-1185">Reference proteome</keyword>
<comment type="caution">
    <text evidence="2">The sequence shown here is derived from an EMBL/GenBank/DDBJ whole genome shotgun (WGS) entry which is preliminary data.</text>
</comment>
<feature type="region of interest" description="Disordered" evidence="1">
    <location>
        <begin position="171"/>
        <end position="199"/>
    </location>
</feature>
<gene>
    <name evidence="2" type="ORF">GCM10023323_22330</name>
</gene>
<proteinExistence type="predicted"/>
<evidence type="ECO:0008006" key="4">
    <source>
        <dbReference type="Google" id="ProtNLM"/>
    </source>
</evidence>
<evidence type="ECO:0000313" key="3">
    <source>
        <dbReference type="Proteomes" id="UP001499878"/>
    </source>
</evidence>
<accession>A0ABP9SZF7</accession>
<organism evidence="2 3">
    <name type="scientific">Streptomyces thinghirensis</name>
    <dbReference type="NCBI Taxonomy" id="551547"/>
    <lineage>
        <taxon>Bacteria</taxon>
        <taxon>Bacillati</taxon>
        <taxon>Actinomycetota</taxon>
        <taxon>Actinomycetes</taxon>
        <taxon>Kitasatosporales</taxon>
        <taxon>Streptomycetaceae</taxon>
        <taxon>Streptomyces</taxon>
    </lineage>
</organism>
<reference evidence="3" key="1">
    <citation type="journal article" date="2019" name="Int. J. Syst. Evol. Microbiol.">
        <title>The Global Catalogue of Microorganisms (GCM) 10K type strain sequencing project: providing services to taxonomists for standard genome sequencing and annotation.</title>
        <authorList>
            <consortium name="The Broad Institute Genomics Platform"/>
            <consortium name="The Broad Institute Genome Sequencing Center for Infectious Disease"/>
            <person name="Wu L."/>
            <person name="Ma J."/>
        </authorList>
    </citation>
    <scope>NUCLEOTIDE SEQUENCE [LARGE SCALE GENOMIC DNA]</scope>
    <source>
        <strain evidence="3">JCM 18306</strain>
    </source>
</reference>
<name>A0ABP9SZF7_9ACTN</name>
<dbReference type="EMBL" id="BAABJR010000005">
    <property type="protein sequence ID" value="GAA5207316.1"/>
    <property type="molecule type" value="Genomic_DNA"/>
</dbReference>
<protein>
    <recommendedName>
        <fullName evidence="4">Transposase IS701-like DDE domain-containing protein</fullName>
    </recommendedName>
</protein>
<dbReference type="Proteomes" id="UP001499878">
    <property type="component" value="Unassembled WGS sequence"/>
</dbReference>